<sequence>MADDYTKRTDSTPALVSHILSCAHKGHMEHVEAAIADHRERLTGICLESLSDCCNAASAGIAYVDLMAGLEWTIAERHMEKVLDHVAEFCKSEEEIEFVLWTSTLFQSRNGTRRFWDEVACASGYYENEAMYRVACIRNG</sequence>
<protein>
    <submittedName>
        <fullName evidence="1">Uncharacterized protein</fullName>
    </submittedName>
</protein>
<proteinExistence type="predicted"/>
<evidence type="ECO:0000313" key="1">
    <source>
        <dbReference type="EMBL" id="BBI30425.1"/>
    </source>
</evidence>
<keyword evidence="2" id="KW-1185">Reference proteome</keyword>
<organism evidence="1 2">
    <name type="scientific">Acanthamoeba castellanii medusavirus J1</name>
    <dbReference type="NCBI Taxonomy" id="3114988"/>
    <lineage>
        <taxon>Viruses</taxon>
        <taxon>Varidnaviria</taxon>
        <taxon>Bamfordvirae</taxon>
        <taxon>Nucleocytoviricota</taxon>
        <taxon>Megaviricetes</taxon>
        <taxon>Mamonoviridae</taxon>
        <taxon>Medusavirus</taxon>
        <taxon>Medusavirus medusae</taxon>
    </lineage>
</organism>
<accession>A0A3T1CXA7</accession>
<dbReference type="EMBL" id="AP018495">
    <property type="protein sequence ID" value="BBI30425.1"/>
    <property type="molecule type" value="Genomic_DNA"/>
</dbReference>
<dbReference type="KEGG" id="vg:80540777"/>
<name>A0A3T1CXA7_9VIRU</name>
<evidence type="ECO:0000313" key="2">
    <source>
        <dbReference type="Proteomes" id="UP001161669"/>
    </source>
</evidence>
<reference evidence="2" key="1">
    <citation type="journal article" date="2019" name="J. Virol.">
        <title>Medusavirus, a novel large DNA virus discovered from hot spring water.</title>
        <authorList>
            <person name="Yoshikawa G."/>
            <person name="Blanc-Mathieu R."/>
            <person name="Song C."/>
            <person name="Kayama Y."/>
            <person name="Mochizuki T."/>
            <person name="Murata K."/>
            <person name="Ogata H."/>
            <person name="Takemura M."/>
        </authorList>
    </citation>
    <scope>NUCLEOTIDE SEQUENCE [LARGE SCALE GENOMIC DNA]</scope>
</reference>
<dbReference type="Proteomes" id="UP001161669">
    <property type="component" value="Segment"/>
</dbReference>